<dbReference type="PANTHER" id="PTHR37951:SF1">
    <property type="entry name" value="TYPE VI SECRETION SYSTEM COMPONENT TSSA1"/>
    <property type="match status" value="1"/>
</dbReference>
<evidence type="ECO:0000256" key="1">
    <source>
        <dbReference type="SAM" id="MobiDB-lite"/>
    </source>
</evidence>
<dbReference type="InterPro" id="IPR017740">
    <property type="entry name" value="TssA-like"/>
</dbReference>
<gene>
    <name evidence="3" type="ORF">SAMN05444168_7065</name>
</gene>
<name>A0A1N6KFF1_9BURK</name>
<evidence type="ECO:0000313" key="4">
    <source>
        <dbReference type="Proteomes" id="UP000184693"/>
    </source>
</evidence>
<evidence type="ECO:0000313" key="3">
    <source>
        <dbReference type="EMBL" id="SIO55302.1"/>
    </source>
</evidence>
<feature type="region of interest" description="Disordered" evidence="1">
    <location>
        <begin position="242"/>
        <end position="285"/>
    </location>
</feature>
<organism evidence="3 4">
    <name type="scientific">Paraburkholderia phenazinium</name>
    <dbReference type="NCBI Taxonomy" id="60549"/>
    <lineage>
        <taxon>Bacteria</taxon>
        <taxon>Pseudomonadati</taxon>
        <taxon>Pseudomonadota</taxon>
        <taxon>Betaproteobacteria</taxon>
        <taxon>Burkholderiales</taxon>
        <taxon>Burkholderiaceae</taxon>
        <taxon>Paraburkholderia</taxon>
    </lineage>
</organism>
<reference evidence="3 4" key="1">
    <citation type="submission" date="2016-11" db="EMBL/GenBank/DDBJ databases">
        <authorList>
            <person name="Jaros S."/>
            <person name="Januszkiewicz K."/>
            <person name="Wedrychowicz H."/>
        </authorList>
    </citation>
    <scope>NUCLEOTIDE SEQUENCE [LARGE SCALE GENOMIC DNA]</scope>
    <source>
        <strain evidence="3 4">GAS86</strain>
    </source>
</reference>
<proteinExistence type="predicted"/>
<dbReference type="Proteomes" id="UP000184693">
    <property type="component" value="Unassembled WGS sequence"/>
</dbReference>
<dbReference type="RefSeq" id="WP_074268793.1">
    <property type="nucleotide sequence ID" value="NZ_FSRM01000002.1"/>
</dbReference>
<sequence>MQLDLDRFLAPIDDSAPTGQNLEYDPAFAELERIATPVSERAMGDSIKAAVEPDWDKVADAADALLARTKDLRVALHLSAAWTRKAGLDGWAAGLGLVRGLLERYWDDVHPQLDADDDNDATARANALMALGNPQSVLGYFRTATFVQSVRLGRFSLRDLRVATGMAAATPSADGASAPSLVDLEAACMDCPEDELPRTAALLADALEHAESIDALLGEKLGTSSPDLSHLPADIRDLKKFVDAQRTRRFPDQQNTDTNGREPQMPSEGTDPIDPPRPRGIAGPDDVRLRIDEICEYYERNEPSSPLPILLKRARRLVGKNFVEIMQDITPGGLSELQTLSGSEVD</sequence>
<dbReference type="NCBIfam" id="TIGR03363">
    <property type="entry name" value="VI_chp_8"/>
    <property type="match status" value="1"/>
</dbReference>
<dbReference type="PANTHER" id="PTHR37951">
    <property type="entry name" value="CYTOPLASMIC PROTEIN-RELATED"/>
    <property type="match status" value="1"/>
</dbReference>
<feature type="compositionally biased region" description="Basic and acidic residues" evidence="1">
    <location>
        <begin position="242"/>
        <end position="251"/>
    </location>
</feature>
<evidence type="ECO:0000259" key="2">
    <source>
        <dbReference type="Pfam" id="PF06812"/>
    </source>
</evidence>
<dbReference type="EMBL" id="FSRM01000002">
    <property type="protein sequence ID" value="SIO55302.1"/>
    <property type="molecule type" value="Genomic_DNA"/>
</dbReference>
<feature type="domain" description="ImpA N-terminal" evidence="2">
    <location>
        <begin position="9"/>
        <end position="131"/>
    </location>
</feature>
<protein>
    <submittedName>
        <fullName evidence="3">Type VI secretion system protein ImpA</fullName>
    </submittedName>
</protein>
<dbReference type="InterPro" id="IPR010657">
    <property type="entry name" value="ImpA_N"/>
</dbReference>
<dbReference type="AlphaFoldDB" id="A0A1N6KFF1"/>
<accession>A0A1N6KFF1</accession>
<dbReference type="Pfam" id="PF06812">
    <property type="entry name" value="ImpA_N"/>
    <property type="match status" value="1"/>
</dbReference>
<dbReference type="OrthoDB" id="9771118at2"/>